<comment type="caution">
    <text evidence="1">The sequence shown here is derived from an EMBL/GenBank/DDBJ whole genome shotgun (WGS) entry which is preliminary data.</text>
</comment>
<reference evidence="1" key="1">
    <citation type="submission" date="2021-04" db="EMBL/GenBank/DDBJ databases">
        <authorList>
            <person name="Tunstrom K."/>
        </authorList>
    </citation>
    <scope>NUCLEOTIDE SEQUENCE</scope>
</reference>
<dbReference type="AlphaFoldDB" id="A0A8S3WPG2"/>
<proteinExistence type="predicted"/>
<protein>
    <submittedName>
        <fullName evidence="1">(apollo) hypothetical protein</fullName>
    </submittedName>
</protein>
<evidence type="ECO:0000313" key="2">
    <source>
        <dbReference type="Proteomes" id="UP000691718"/>
    </source>
</evidence>
<organism evidence="1 2">
    <name type="scientific">Parnassius apollo</name>
    <name type="common">Apollo butterfly</name>
    <name type="synonym">Papilio apollo</name>
    <dbReference type="NCBI Taxonomy" id="110799"/>
    <lineage>
        <taxon>Eukaryota</taxon>
        <taxon>Metazoa</taxon>
        <taxon>Ecdysozoa</taxon>
        <taxon>Arthropoda</taxon>
        <taxon>Hexapoda</taxon>
        <taxon>Insecta</taxon>
        <taxon>Pterygota</taxon>
        <taxon>Neoptera</taxon>
        <taxon>Endopterygota</taxon>
        <taxon>Lepidoptera</taxon>
        <taxon>Glossata</taxon>
        <taxon>Ditrysia</taxon>
        <taxon>Papilionoidea</taxon>
        <taxon>Papilionidae</taxon>
        <taxon>Parnassiinae</taxon>
        <taxon>Parnassini</taxon>
        <taxon>Parnassius</taxon>
        <taxon>Parnassius</taxon>
    </lineage>
</organism>
<dbReference type="EMBL" id="CAJQZP010000580">
    <property type="protein sequence ID" value="CAG4969362.1"/>
    <property type="molecule type" value="Genomic_DNA"/>
</dbReference>
<dbReference type="Proteomes" id="UP000691718">
    <property type="component" value="Unassembled WGS sequence"/>
</dbReference>
<sequence>MNKSRKKKLYDLDAVSVINVMEQETLINDNSRQQGSEDIPGSVKVSDIKSVVIEQLTKKKLNDVSDKKIRKKKCTGDVNS</sequence>
<accession>A0A8S3WPG2</accession>
<keyword evidence="2" id="KW-1185">Reference proteome</keyword>
<evidence type="ECO:0000313" key="1">
    <source>
        <dbReference type="EMBL" id="CAG4969362.1"/>
    </source>
</evidence>
<name>A0A8S3WPG2_PARAO</name>
<gene>
    <name evidence="1" type="ORF">PAPOLLO_LOCUS8092</name>
</gene>